<dbReference type="OrthoDB" id="5188566at2"/>
<protein>
    <recommendedName>
        <fullName evidence="3">Copper(I)-binding protein</fullName>
    </recommendedName>
</protein>
<name>A0A1G6U5J4_9PSEU</name>
<organism evidence="1 2">
    <name type="scientific">Actinokineospora iranica</name>
    <dbReference type="NCBI Taxonomy" id="1271860"/>
    <lineage>
        <taxon>Bacteria</taxon>
        <taxon>Bacillati</taxon>
        <taxon>Actinomycetota</taxon>
        <taxon>Actinomycetes</taxon>
        <taxon>Pseudonocardiales</taxon>
        <taxon>Pseudonocardiaceae</taxon>
        <taxon>Actinokineospora</taxon>
    </lineage>
</organism>
<dbReference type="AlphaFoldDB" id="A0A1G6U5J4"/>
<dbReference type="SUPFAM" id="SSF110087">
    <property type="entry name" value="DR1885-like metal-binding protein"/>
    <property type="match status" value="1"/>
</dbReference>
<sequence>MTRKRIGLVAVLVTAAAGCGGEVRENDALSTMGTNAEVGQVLLRNVYVQRPEDGGYEPGDSATIRLSLFNKAREDDALVGVTSPVARAVVPRWDKECDGDAERVEAITVLAEGTVPGTPGTGETGHLPYYLALDQVTQTVRPGTTIPVTFTFTRAGNVTVDVLVQPQGTADVPAPLACQGTTEPAAPTTGPAGG</sequence>
<dbReference type="Proteomes" id="UP000199501">
    <property type="component" value="Unassembled WGS sequence"/>
</dbReference>
<dbReference type="Pfam" id="PF04314">
    <property type="entry name" value="PCuAC"/>
    <property type="match status" value="1"/>
</dbReference>
<gene>
    <name evidence="1" type="ORF">SAMN05216174_11087</name>
</gene>
<dbReference type="STRING" id="1271860.SAMN05216174_11087"/>
<accession>A0A1G6U5J4</accession>
<dbReference type="PROSITE" id="PS51257">
    <property type="entry name" value="PROKAR_LIPOPROTEIN"/>
    <property type="match status" value="1"/>
</dbReference>
<reference evidence="2" key="1">
    <citation type="submission" date="2016-10" db="EMBL/GenBank/DDBJ databases">
        <authorList>
            <person name="Varghese N."/>
            <person name="Submissions S."/>
        </authorList>
    </citation>
    <scope>NUCLEOTIDE SEQUENCE [LARGE SCALE GENOMIC DNA]</scope>
    <source>
        <strain evidence="2">IBRC-M 10403</strain>
    </source>
</reference>
<dbReference type="Gene3D" id="2.60.40.1890">
    <property type="entry name" value="PCu(A)C copper chaperone"/>
    <property type="match status" value="1"/>
</dbReference>
<dbReference type="InterPro" id="IPR007410">
    <property type="entry name" value="LpqE-like"/>
</dbReference>
<evidence type="ECO:0000313" key="2">
    <source>
        <dbReference type="Proteomes" id="UP000199501"/>
    </source>
</evidence>
<evidence type="ECO:0008006" key="3">
    <source>
        <dbReference type="Google" id="ProtNLM"/>
    </source>
</evidence>
<evidence type="ECO:0000313" key="1">
    <source>
        <dbReference type="EMBL" id="SDD35857.1"/>
    </source>
</evidence>
<dbReference type="InterPro" id="IPR036182">
    <property type="entry name" value="PCuAC_sf"/>
</dbReference>
<keyword evidence="2" id="KW-1185">Reference proteome</keyword>
<dbReference type="EMBL" id="FMZZ01000010">
    <property type="protein sequence ID" value="SDD35857.1"/>
    <property type="molecule type" value="Genomic_DNA"/>
</dbReference>
<dbReference type="RefSeq" id="WP_091453372.1">
    <property type="nucleotide sequence ID" value="NZ_FMZZ01000010.1"/>
</dbReference>
<proteinExistence type="predicted"/>